<dbReference type="EMBL" id="JXLC01000023">
    <property type="protein sequence ID" value="OJG89368.1"/>
    <property type="molecule type" value="Genomic_DNA"/>
</dbReference>
<reference evidence="22 23" key="1">
    <citation type="submission" date="2014-12" db="EMBL/GenBank/DDBJ databases">
        <title>Draft genome sequences of 29 type strains of Enterococci.</title>
        <authorList>
            <person name="Zhong Z."/>
            <person name="Sun Z."/>
            <person name="Liu W."/>
            <person name="Zhang W."/>
            <person name="Zhang H."/>
        </authorList>
    </citation>
    <scope>NUCLEOTIDE SEQUENCE [LARGE SCALE GENOMIC DNA]</scope>
    <source>
        <strain evidence="22 23">DSM 22801</strain>
    </source>
</reference>
<feature type="binding site" evidence="15">
    <location>
        <begin position="209"/>
        <end position="211"/>
    </location>
    <ligand>
        <name>ATP</name>
        <dbReference type="ChEBI" id="CHEBI:30616"/>
    </ligand>
</feature>
<dbReference type="GO" id="GO:0005524">
    <property type="term" value="F:ATP binding"/>
    <property type="evidence" value="ECO:0007669"/>
    <property type="project" value="UniProtKB-KW"/>
</dbReference>
<dbReference type="PROSITE" id="PS00180">
    <property type="entry name" value="GLNA_1"/>
    <property type="match status" value="1"/>
</dbReference>
<evidence type="ECO:0000256" key="3">
    <source>
        <dbReference type="ARBA" id="ARBA00012937"/>
    </source>
</evidence>
<feature type="binding site" evidence="14">
    <location>
        <position position="345"/>
    </location>
    <ligand>
        <name>L-glutamate</name>
        <dbReference type="ChEBI" id="CHEBI:29985"/>
    </ligand>
</feature>
<feature type="modified residue" description="O-AMP-tyrosine" evidence="17">
    <location>
        <position position="383"/>
    </location>
</feature>
<dbReference type="Gene3D" id="3.10.20.70">
    <property type="entry name" value="Glutamine synthetase, N-terminal domain"/>
    <property type="match status" value="1"/>
</dbReference>
<feature type="binding site" evidence="16">
    <location>
        <position position="199"/>
    </location>
    <ligand>
        <name>Mg(2+)</name>
        <dbReference type="ChEBI" id="CHEBI:18420"/>
        <label>1</label>
    </ligand>
</feature>
<feature type="binding site" evidence="16">
    <location>
        <position position="142"/>
    </location>
    <ligand>
        <name>Mg(2+)</name>
        <dbReference type="ChEBI" id="CHEBI:18420"/>
        <label>1</label>
    </ligand>
</feature>
<dbReference type="AlphaFoldDB" id="A0AA91JN98"/>
<dbReference type="SMART" id="SM01230">
    <property type="entry name" value="Gln-synt_C"/>
    <property type="match status" value="1"/>
</dbReference>
<sequence length="454" mass="51603">MKDVKDTMTKKQNTTVEDIKRIADEENVRFLRLMFTDIMGTIKNVEVPVSQLDKVLSNKMMFDGSSIEGFVRIEESDMYLYPDVSTWMIFPWESTHGKVARLICDIYNPDGTPFAGDPRGNLKRALADMEALGFTSFNLGPEPEFFLFKLDEDGKITTDLNDRGGYFDFAPTDLGENCRRDIVLELESLGFEVEASHHEVAPGQHEIDFKYADVIEACDNIQTFKLVVKTIARKHGLHATFMPKPLYGISGSGMHCNMSLFKGDENVFYDEKGPMQLSQTAYYFLGGLLKHARAYTAVCNPTVNSYKRLVPGYEAPVYVAWSGRNRSPLVRVPESRGLSTRLELRSVDPSANPYLTMAVLLQAGLNGIKNEIVPPEAVDRNIYVMNEEERKEAQIHDLPSTIHNAIKELRKDDVMIAALGDHIYANFVEAKRMEWAAFRQTVSEWEREQYLELY</sequence>
<evidence type="ECO:0000256" key="14">
    <source>
        <dbReference type="PIRSR" id="PIRSR604809-1"/>
    </source>
</evidence>
<keyword evidence="6" id="KW-0436">Ligase</keyword>
<comment type="similarity">
    <text evidence="2 18 19">Belongs to the glutamine synthetase family.</text>
</comment>
<evidence type="ECO:0000256" key="18">
    <source>
        <dbReference type="PROSITE-ProRule" id="PRU01330"/>
    </source>
</evidence>
<dbReference type="InterPro" id="IPR027302">
    <property type="entry name" value="Gln_synth_N_conserv_site"/>
</dbReference>
<dbReference type="InterPro" id="IPR014746">
    <property type="entry name" value="Gln_synth/guanido_kin_cat_dom"/>
</dbReference>
<dbReference type="Gene3D" id="3.30.590.10">
    <property type="entry name" value="Glutamine synthetase/guanido kinase, catalytic domain"/>
    <property type="match status" value="1"/>
</dbReference>
<keyword evidence="8 15" id="KW-0547">Nucleotide-binding</keyword>
<evidence type="ECO:0000256" key="11">
    <source>
        <dbReference type="ARBA" id="ARBA00030136"/>
    </source>
</evidence>
<gene>
    <name evidence="22" type="ORF">RV15_GL001675</name>
</gene>
<accession>A0AA91JN98</accession>
<evidence type="ECO:0000256" key="7">
    <source>
        <dbReference type="ARBA" id="ARBA00022723"/>
    </source>
</evidence>
<dbReference type="SUPFAM" id="SSF54368">
    <property type="entry name" value="Glutamine synthetase, N-terminal domain"/>
    <property type="match status" value="1"/>
</dbReference>
<organism evidence="22 23">
    <name type="scientific">Enterococcus silesiacus</name>
    <dbReference type="NCBI Taxonomy" id="332949"/>
    <lineage>
        <taxon>Bacteria</taxon>
        <taxon>Bacillati</taxon>
        <taxon>Bacillota</taxon>
        <taxon>Bacilli</taxon>
        <taxon>Lactobacillales</taxon>
        <taxon>Enterococcaceae</taxon>
        <taxon>Enterococcus</taxon>
    </lineage>
</organism>
<feature type="binding site" evidence="16">
    <location>
        <position position="144"/>
    </location>
    <ligand>
        <name>Mg(2+)</name>
        <dbReference type="ChEBI" id="CHEBI:18420"/>
        <label>1</label>
    </ligand>
</feature>
<dbReference type="InterPro" id="IPR008147">
    <property type="entry name" value="Gln_synt_N"/>
</dbReference>
<dbReference type="Pfam" id="PF03951">
    <property type="entry name" value="Gln-synt_N"/>
    <property type="match status" value="1"/>
</dbReference>
<dbReference type="GO" id="GO:0005737">
    <property type="term" value="C:cytoplasm"/>
    <property type="evidence" value="ECO:0007669"/>
    <property type="project" value="UniProtKB-SubCell"/>
</dbReference>
<feature type="binding site" evidence="14">
    <location>
        <position position="326"/>
    </location>
    <ligand>
        <name>L-glutamate</name>
        <dbReference type="ChEBI" id="CHEBI:29985"/>
    </ligand>
</feature>
<dbReference type="GO" id="GO:0006542">
    <property type="term" value="P:glutamine biosynthetic process"/>
    <property type="evidence" value="ECO:0007669"/>
    <property type="project" value="InterPro"/>
</dbReference>
<evidence type="ECO:0000256" key="5">
    <source>
        <dbReference type="ARBA" id="ARBA00022490"/>
    </source>
</evidence>
<feature type="binding site" evidence="14">
    <location>
        <position position="314"/>
    </location>
    <ligand>
        <name>L-glutamate</name>
        <dbReference type="ChEBI" id="CHEBI:29985"/>
    </ligand>
</feature>
<dbReference type="PANTHER" id="PTHR43785:SF12">
    <property type="entry name" value="TYPE-1 GLUTAMINE SYNTHETASE 2"/>
    <property type="match status" value="1"/>
</dbReference>
<evidence type="ECO:0000256" key="16">
    <source>
        <dbReference type="PIRSR" id="PIRSR604809-3"/>
    </source>
</evidence>
<name>A0AA91JN98_9ENTE</name>
<dbReference type="PANTHER" id="PTHR43785">
    <property type="entry name" value="GAMMA-GLUTAMYLPUTRESCINE SYNTHETASE"/>
    <property type="match status" value="1"/>
</dbReference>
<evidence type="ECO:0000256" key="8">
    <source>
        <dbReference type="ARBA" id="ARBA00022741"/>
    </source>
</evidence>
<evidence type="ECO:0000256" key="2">
    <source>
        <dbReference type="ARBA" id="ARBA00009897"/>
    </source>
</evidence>
<keyword evidence="5" id="KW-0963">Cytoplasm</keyword>
<feature type="binding site" evidence="15">
    <location>
        <position position="194"/>
    </location>
    <ligand>
        <name>ATP</name>
        <dbReference type="ChEBI" id="CHEBI:30616"/>
    </ligand>
</feature>
<feature type="binding site" evidence="16">
    <location>
        <position position="206"/>
    </location>
    <ligand>
        <name>Mg(2+)</name>
        <dbReference type="ChEBI" id="CHEBI:18420"/>
        <label>1</label>
    </ligand>
</feature>
<dbReference type="GO" id="GO:0046872">
    <property type="term" value="F:metal ion binding"/>
    <property type="evidence" value="ECO:0007669"/>
    <property type="project" value="UniProtKB-KW"/>
</dbReference>
<dbReference type="FunFam" id="3.30.590.10:FF:000003">
    <property type="entry name" value="Glutamine synthetase 2"/>
    <property type="match status" value="1"/>
</dbReference>
<feature type="domain" description="GS catalytic" evidence="21">
    <location>
        <begin position="118"/>
        <end position="454"/>
    </location>
</feature>
<dbReference type="NCBIfam" id="TIGR00653">
    <property type="entry name" value="GlnA"/>
    <property type="match status" value="1"/>
</dbReference>
<feature type="binding site" evidence="15">
    <location>
        <position position="326"/>
    </location>
    <ligand>
        <name>ATP</name>
        <dbReference type="ChEBI" id="CHEBI:30616"/>
    </ligand>
</feature>
<feature type="domain" description="GS beta-grasp" evidence="20">
    <location>
        <begin position="26"/>
        <end position="111"/>
    </location>
</feature>
<feature type="binding site" evidence="14">
    <location>
        <position position="308"/>
    </location>
    <ligand>
        <name>L-glutamate</name>
        <dbReference type="ChEBI" id="CHEBI:29985"/>
    </ligand>
</feature>
<keyword evidence="10 16" id="KW-0460">Magnesium</keyword>
<dbReference type="FunFam" id="3.10.20.70:FF:000005">
    <property type="entry name" value="Glutamine synthetase"/>
    <property type="match status" value="1"/>
</dbReference>
<evidence type="ECO:0000256" key="19">
    <source>
        <dbReference type="RuleBase" id="RU000384"/>
    </source>
</evidence>
<evidence type="ECO:0000256" key="4">
    <source>
        <dbReference type="ARBA" id="ARBA00021364"/>
    </source>
</evidence>
<dbReference type="SUPFAM" id="SSF55931">
    <property type="entry name" value="Glutamine synthetase/guanido kinase"/>
    <property type="match status" value="1"/>
</dbReference>
<feature type="binding site" evidence="16">
    <location>
        <position position="255"/>
    </location>
    <ligand>
        <name>Mg(2+)</name>
        <dbReference type="ChEBI" id="CHEBI:18420"/>
        <label>1</label>
    </ligand>
</feature>
<evidence type="ECO:0000256" key="6">
    <source>
        <dbReference type="ARBA" id="ARBA00022598"/>
    </source>
</evidence>
<proteinExistence type="inferred from homology"/>
<dbReference type="Proteomes" id="UP000183039">
    <property type="component" value="Unassembled WGS sequence"/>
</dbReference>
<comment type="caution">
    <text evidence="22">The sequence shown here is derived from an EMBL/GenBank/DDBJ whole genome shotgun (WGS) entry which is preliminary data.</text>
</comment>
<evidence type="ECO:0000256" key="15">
    <source>
        <dbReference type="PIRSR" id="PIRSR604809-2"/>
    </source>
</evidence>
<dbReference type="EC" id="6.3.1.2" evidence="3"/>
<evidence type="ECO:0000313" key="22">
    <source>
        <dbReference type="EMBL" id="OJG89368.1"/>
    </source>
</evidence>
<evidence type="ECO:0000259" key="21">
    <source>
        <dbReference type="PROSITE" id="PS51987"/>
    </source>
</evidence>
<keyword evidence="17" id="KW-0597">Phosphoprotein</keyword>
<evidence type="ECO:0000313" key="23">
    <source>
        <dbReference type="Proteomes" id="UP000183039"/>
    </source>
</evidence>
<keyword evidence="7 16" id="KW-0479">Metal-binding</keyword>
<evidence type="ECO:0000256" key="9">
    <source>
        <dbReference type="ARBA" id="ARBA00022840"/>
    </source>
</evidence>
<comment type="subcellular location">
    <subcellularLocation>
        <location evidence="1">Cytoplasm</location>
    </subcellularLocation>
</comment>
<evidence type="ECO:0000256" key="1">
    <source>
        <dbReference type="ARBA" id="ARBA00004496"/>
    </source>
</evidence>
<evidence type="ECO:0000256" key="13">
    <source>
        <dbReference type="ARBA" id="ARBA00049436"/>
    </source>
</evidence>
<dbReference type="PROSITE" id="PS51986">
    <property type="entry name" value="GS_BETA_GRASP"/>
    <property type="match status" value="1"/>
</dbReference>
<dbReference type="PROSITE" id="PS51987">
    <property type="entry name" value="GS_CATALYTIC"/>
    <property type="match status" value="1"/>
</dbReference>
<comment type="cofactor">
    <cofactor evidence="16">
        <name>Mg(2+)</name>
        <dbReference type="ChEBI" id="CHEBI:18420"/>
    </cofactor>
    <text evidence="16">Binds 2 Mg(2+) ions per subunit.</text>
</comment>
<evidence type="ECO:0000256" key="10">
    <source>
        <dbReference type="ARBA" id="ARBA00022842"/>
    </source>
</evidence>
<comment type="catalytic activity">
    <reaction evidence="13">
        <text>L-glutamate + NH4(+) + ATP = L-glutamine + ADP + phosphate + H(+)</text>
        <dbReference type="Rhea" id="RHEA:16169"/>
        <dbReference type="ChEBI" id="CHEBI:15378"/>
        <dbReference type="ChEBI" id="CHEBI:28938"/>
        <dbReference type="ChEBI" id="CHEBI:29985"/>
        <dbReference type="ChEBI" id="CHEBI:30616"/>
        <dbReference type="ChEBI" id="CHEBI:43474"/>
        <dbReference type="ChEBI" id="CHEBI:58359"/>
        <dbReference type="ChEBI" id="CHEBI:456216"/>
        <dbReference type="EC" id="6.3.1.2"/>
    </reaction>
</comment>
<protein>
    <recommendedName>
        <fullName evidence="4">Glutamine synthetase</fullName>
        <ecNumber evidence="3">6.3.1.2</ecNumber>
    </recommendedName>
    <alternativeName>
        <fullName evidence="12">Glutamate--ammonia ligase</fullName>
    </alternativeName>
    <alternativeName>
        <fullName evidence="11">Glutamine synthetase I alpha</fullName>
    </alternativeName>
</protein>
<dbReference type="InterPro" id="IPR004809">
    <property type="entry name" value="Gln_synth_I"/>
</dbReference>
<dbReference type="Pfam" id="PF00120">
    <property type="entry name" value="Gln-synt_C"/>
    <property type="match status" value="1"/>
</dbReference>
<dbReference type="InterPro" id="IPR008146">
    <property type="entry name" value="Gln_synth_cat_dom"/>
</dbReference>
<dbReference type="GO" id="GO:0004356">
    <property type="term" value="F:glutamine synthetase activity"/>
    <property type="evidence" value="ECO:0007669"/>
    <property type="project" value="UniProtKB-EC"/>
</dbReference>
<keyword evidence="9 15" id="KW-0067">ATP-binding</keyword>
<dbReference type="InterPro" id="IPR036651">
    <property type="entry name" value="Gln_synt_N_sf"/>
</dbReference>
<evidence type="ECO:0000256" key="17">
    <source>
        <dbReference type="PIRSR" id="PIRSR604809-50"/>
    </source>
</evidence>
<evidence type="ECO:0000259" key="20">
    <source>
        <dbReference type="PROSITE" id="PS51986"/>
    </source>
</evidence>
<evidence type="ECO:0000256" key="12">
    <source>
        <dbReference type="ARBA" id="ARBA00030668"/>
    </source>
</evidence>
<feature type="binding site" evidence="16">
    <location>
        <position position="343"/>
    </location>
    <ligand>
        <name>Mg(2+)</name>
        <dbReference type="ChEBI" id="CHEBI:18420"/>
        <label>1</label>
    </ligand>
</feature>